<feature type="transmembrane region" description="Helical" evidence="1">
    <location>
        <begin position="139"/>
        <end position="157"/>
    </location>
</feature>
<dbReference type="Proteomes" id="UP000316921">
    <property type="component" value="Chromosome"/>
</dbReference>
<keyword evidence="1" id="KW-0472">Membrane</keyword>
<dbReference type="PANTHER" id="PTHR32251">
    <property type="entry name" value="3-OXO-5-ALPHA-STEROID 4-DEHYDROGENASE"/>
    <property type="match status" value="1"/>
</dbReference>
<name>A0A518BET2_9BACT</name>
<keyword evidence="1" id="KW-1133">Transmembrane helix</keyword>
<dbReference type="AlphaFoldDB" id="A0A518BET2"/>
<feature type="transmembrane region" description="Helical" evidence="1">
    <location>
        <begin position="215"/>
        <end position="233"/>
    </location>
</feature>
<dbReference type="Pfam" id="PF06966">
    <property type="entry name" value="DUF1295"/>
    <property type="match status" value="1"/>
</dbReference>
<evidence type="ECO:0000313" key="3">
    <source>
        <dbReference type="Proteomes" id="UP000316921"/>
    </source>
</evidence>
<sequence>MFELGPALIALAALVGAMTLLWLLSRRVDDVSLVDPFWAPAFVLLGGVYAAAAEGPVGARGWLALGLVGAWAARLGSYLTWRWFQHEDEDARYAQMRSKRGASFRLSSLWIVFWLQAGLAWIVAAPLFAALAHGGAPGIVAWLGVGLWAVGMFYEAVGDWQLARFKTDPDSKGKVLDTGLWGQTRHPNYFGNFCIWWGVYLVAADASGWALASAYGALFMTLLLLKVSGVALLEKDIGERRPKYADYVKRVNAFFPGPQRGA</sequence>
<feature type="transmembrane region" description="Helical" evidence="1">
    <location>
        <begin position="36"/>
        <end position="53"/>
    </location>
</feature>
<dbReference type="KEGG" id="pbap:Pla133_05600"/>
<dbReference type="PROSITE" id="PS50244">
    <property type="entry name" value="S5A_REDUCTASE"/>
    <property type="match status" value="1"/>
</dbReference>
<dbReference type="PANTHER" id="PTHR32251:SF17">
    <property type="entry name" value="STEROID 5-ALPHA REDUCTASE C-TERMINAL DOMAIN-CONTAINING PROTEIN"/>
    <property type="match status" value="1"/>
</dbReference>
<organism evidence="2 3">
    <name type="scientific">Engelhardtia mirabilis</name>
    <dbReference type="NCBI Taxonomy" id="2528011"/>
    <lineage>
        <taxon>Bacteria</taxon>
        <taxon>Pseudomonadati</taxon>
        <taxon>Planctomycetota</taxon>
        <taxon>Planctomycetia</taxon>
        <taxon>Planctomycetia incertae sedis</taxon>
        <taxon>Engelhardtia</taxon>
    </lineage>
</organism>
<gene>
    <name evidence="2" type="ORF">Pla133_05600</name>
</gene>
<evidence type="ECO:0000256" key="1">
    <source>
        <dbReference type="SAM" id="Phobius"/>
    </source>
</evidence>
<dbReference type="EMBL" id="CP036287">
    <property type="protein sequence ID" value="QDU65495.1"/>
    <property type="molecule type" value="Genomic_DNA"/>
</dbReference>
<keyword evidence="3" id="KW-1185">Reference proteome</keyword>
<dbReference type="Gene3D" id="1.20.120.1630">
    <property type="match status" value="1"/>
</dbReference>
<evidence type="ECO:0000313" key="2">
    <source>
        <dbReference type="EMBL" id="QDU65495.1"/>
    </source>
</evidence>
<accession>A0A518BET2</accession>
<dbReference type="GO" id="GO:0016020">
    <property type="term" value="C:membrane"/>
    <property type="evidence" value="ECO:0007669"/>
    <property type="project" value="TreeGrafter"/>
</dbReference>
<keyword evidence="1" id="KW-0812">Transmembrane</keyword>
<protein>
    <submittedName>
        <fullName evidence="2">3-oxo-5-alpha-steroid 4-dehydrogenase</fullName>
    </submittedName>
</protein>
<proteinExistence type="predicted"/>
<feature type="transmembrane region" description="Helical" evidence="1">
    <location>
        <begin position="102"/>
        <end position="127"/>
    </location>
</feature>
<feature type="transmembrane region" description="Helical" evidence="1">
    <location>
        <begin position="189"/>
        <end position="209"/>
    </location>
</feature>
<dbReference type="RefSeq" id="WP_145062168.1">
    <property type="nucleotide sequence ID" value="NZ_CP036287.1"/>
</dbReference>
<feature type="transmembrane region" description="Helical" evidence="1">
    <location>
        <begin position="59"/>
        <end position="81"/>
    </location>
</feature>
<feature type="transmembrane region" description="Helical" evidence="1">
    <location>
        <begin position="6"/>
        <end position="24"/>
    </location>
</feature>
<dbReference type="InterPro" id="IPR010721">
    <property type="entry name" value="UstE-like"/>
</dbReference>
<reference evidence="2 3" key="1">
    <citation type="submission" date="2019-02" db="EMBL/GenBank/DDBJ databases">
        <title>Deep-cultivation of Planctomycetes and their phenomic and genomic characterization uncovers novel biology.</title>
        <authorList>
            <person name="Wiegand S."/>
            <person name="Jogler M."/>
            <person name="Boedeker C."/>
            <person name="Pinto D."/>
            <person name="Vollmers J."/>
            <person name="Rivas-Marin E."/>
            <person name="Kohn T."/>
            <person name="Peeters S.H."/>
            <person name="Heuer A."/>
            <person name="Rast P."/>
            <person name="Oberbeckmann S."/>
            <person name="Bunk B."/>
            <person name="Jeske O."/>
            <person name="Meyerdierks A."/>
            <person name="Storesund J.E."/>
            <person name="Kallscheuer N."/>
            <person name="Luecker S."/>
            <person name="Lage O.M."/>
            <person name="Pohl T."/>
            <person name="Merkel B.J."/>
            <person name="Hornburger P."/>
            <person name="Mueller R.-W."/>
            <person name="Bruemmer F."/>
            <person name="Labrenz M."/>
            <person name="Spormann A.M."/>
            <person name="Op den Camp H."/>
            <person name="Overmann J."/>
            <person name="Amann R."/>
            <person name="Jetten M.S.M."/>
            <person name="Mascher T."/>
            <person name="Medema M.H."/>
            <person name="Devos D.P."/>
            <person name="Kaster A.-K."/>
            <person name="Ovreas L."/>
            <person name="Rohde M."/>
            <person name="Galperin M.Y."/>
            <person name="Jogler C."/>
        </authorList>
    </citation>
    <scope>NUCLEOTIDE SEQUENCE [LARGE SCALE GENOMIC DNA]</scope>
    <source>
        <strain evidence="2 3">Pla133</strain>
    </source>
</reference>